<dbReference type="PANTHER" id="PTHR31350">
    <property type="entry name" value="SI:DKEY-261L7.2"/>
    <property type="match status" value="1"/>
</dbReference>
<dbReference type="Pfam" id="PF13369">
    <property type="entry name" value="Transglut_core2"/>
    <property type="match status" value="1"/>
</dbReference>
<organism evidence="2 3">
    <name type="scientific">Symbiodinium natans</name>
    <dbReference type="NCBI Taxonomy" id="878477"/>
    <lineage>
        <taxon>Eukaryota</taxon>
        <taxon>Sar</taxon>
        <taxon>Alveolata</taxon>
        <taxon>Dinophyceae</taxon>
        <taxon>Suessiales</taxon>
        <taxon>Symbiodiniaceae</taxon>
        <taxon>Symbiodinium</taxon>
    </lineage>
</organism>
<evidence type="ECO:0000313" key="3">
    <source>
        <dbReference type="Proteomes" id="UP000604046"/>
    </source>
</evidence>
<name>A0A812T233_9DINO</name>
<dbReference type="InterPro" id="IPR032698">
    <property type="entry name" value="SirB1_N"/>
</dbReference>
<dbReference type="PANTHER" id="PTHR31350:SF21">
    <property type="entry name" value="F-BOX ONLY PROTEIN 21"/>
    <property type="match status" value="1"/>
</dbReference>
<feature type="domain" description="Protein SirB1 N-terminal" evidence="1">
    <location>
        <begin position="211"/>
        <end position="369"/>
    </location>
</feature>
<dbReference type="Proteomes" id="UP000604046">
    <property type="component" value="Unassembled WGS sequence"/>
</dbReference>
<evidence type="ECO:0000313" key="2">
    <source>
        <dbReference type="EMBL" id="CAE7502063.1"/>
    </source>
</evidence>
<protein>
    <submittedName>
        <fullName evidence="2">Fbxo21 protein</fullName>
    </submittedName>
</protein>
<dbReference type="AlphaFoldDB" id="A0A812T233"/>
<keyword evidence="3" id="KW-1185">Reference proteome</keyword>
<proteinExistence type="predicted"/>
<evidence type="ECO:0000259" key="1">
    <source>
        <dbReference type="Pfam" id="PF13369"/>
    </source>
</evidence>
<comment type="caution">
    <text evidence="2">The sequence shown here is derived from an EMBL/GenBank/DDBJ whole genome shotgun (WGS) entry which is preliminary data.</text>
</comment>
<accession>A0A812T233</accession>
<reference evidence="2" key="1">
    <citation type="submission" date="2021-02" db="EMBL/GenBank/DDBJ databases">
        <authorList>
            <person name="Dougan E. K."/>
            <person name="Rhodes N."/>
            <person name="Thang M."/>
            <person name="Chan C."/>
        </authorList>
    </citation>
    <scope>NUCLEOTIDE SEQUENCE</scope>
</reference>
<sequence length="398" mass="44327">MLHCMGASQQPFRREDRNKWMKYTTSQPTLDETVAKRFAGTVASAAKDLEFFQSNILISCVGAMSSLGVPFSTRPAQAVRDSSSGFGGCVITATSLSRTKTLVRRMPPPRLGSGFSLSFVVLVVRSGQLRWKRLQRRGSTTRQAVQESEEQLDGVSKALREALMKFRAEVSKPDAEIDLTWAAALLAMHANPEMDPEKVVLQPLAQLSREFRERLDECEGDVEEDGGAAGLPEQIQLQMRAAGLCAFMAEQGFKGCPRTEEGYYNAENSRIERVLQRRCGIPITLSLVYMNVGRSCGLQLQGMNFPGHFLLGFGKGHSAGLLDAFENRTYTESEAETYLSQLYGQQIKLSSSWMEMPRLPNKMFLLRMISNLKGVYERGENVAQAARIVQYANCLYDD</sequence>
<dbReference type="EMBL" id="CAJNDS010002504">
    <property type="protein sequence ID" value="CAE7502063.1"/>
    <property type="molecule type" value="Genomic_DNA"/>
</dbReference>
<dbReference type="OrthoDB" id="28868at2759"/>
<gene>
    <name evidence="2" type="primary">Fbxo21</name>
    <name evidence="2" type="ORF">SNAT2548_LOCUS28118</name>
</gene>